<dbReference type="AlphaFoldDB" id="A0A0A9BMD5"/>
<keyword evidence="1" id="KW-0732">Signal</keyword>
<organism evidence="2">
    <name type="scientific">Arundo donax</name>
    <name type="common">Giant reed</name>
    <name type="synonym">Donax arundinaceus</name>
    <dbReference type="NCBI Taxonomy" id="35708"/>
    <lineage>
        <taxon>Eukaryota</taxon>
        <taxon>Viridiplantae</taxon>
        <taxon>Streptophyta</taxon>
        <taxon>Embryophyta</taxon>
        <taxon>Tracheophyta</taxon>
        <taxon>Spermatophyta</taxon>
        <taxon>Magnoliopsida</taxon>
        <taxon>Liliopsida</taxon>
        <taxon>Poales</taxon>
        <taxon>Poaceae</taxon>
        <taxon>PACMAD clade</taxon>
        <taxon>Arundinoideae</taxon>
        <taxon>Arundineae</taxon>
        <taxon>Arundo</taxon>
    </lineage>
</organism>
<evidence type="ECO:0000313" key="2">
    <source>
        <dbReference type="EMBL" id="JAD64526.1"/>
    </source>
</evidence>
<name>A0A0A9BMD5_ARUDO</name>
<dbReference type="PANTHER" id="PTHR33474">
    <property type="entry name" value="TRANSMEMBRANE PROTEIN"/>
    <property type="match status" value="1"/>
</dbReference>
<dbReference type="EMBL" id="GBRH01233369">
    <property type="protein sequence ID" value="JAD64526.1"/>
    <property type="molecule type" value="Transcribed_RNA"/>
</dbReference>
<reference evidence="2" key="1">
    <citation type="submission" date="2014-09" db="EMBL/GenBank/DDBJ databases">
        <authorList>
            <person name="Magalhaes I.L.F."/>
            <person name="Oliveira U."/>
            <person name="Santos F.R."/>
            <person name="Vidigal T.H.D.A."/>
            <person name="Brescovit A.D."/>
            <person name="Santos A.J."/>
        </authorList>
    </citation>
    <scope>NUCLEOTIDE SEQUENCE</scope>
    <source>
        <tissue evidence="2">Shoot tissue taken approximately 20 cm above the soil surface</tissue>
    </source>
</reference>
<feature type="chain" id="PRO_5002045809" evidence="1">
    <location>
        <begin position="26"/>
        <end position="89"/>
    </location>
</feature>
<sequence length="89" mass="9513">MARLAAGRLLLILLAVHLLVASAHGARFTRGHRMRTVKGPAVQGAEDSAEDNWRSNAAAEEMFGRIALQITDYPGSGLNDRHPPKASGP</sequence>
<accession>A0A0A9BMD5</accession>
<protein>
    <submittedName>
        <fullName evidence="2">Uncharacterized protein</fullName>
    </submittedName>
</protein>
<reference evidence="2" key="2">
    <citation type="journal article" date="2015" name="Data Brief">
        <title>Shoot transcriptome of the giant reed, Arundo donax.</title>
        <authorList>
            <person name="Barrero R.A."/>
            <person name="Guerrero F.D."/>
            <person name="Moolhuijzen P."/>
            <person name="Goolsby J.A."/>
            <person name="Tidwell J."/>
            <person name="Bellgard S.E."/>
            <person name="Bellgard M.I."/>
        </authorList>
    </citation>
    <scope>NUCLEOTIDE SEQUENCE</scope>
    <source>
        <tissue evidence="2">Shoot tissue taken approximately 20 cm above the soil surface</tissue>
    </source>
</reference>
<feature type="signal peptide" evidence="1">
    <location>
        <begin position="1"/>
        <end position="25"/>
    </location>
</feature>
<evidence type="ECO:0000256" key="1">
    <source>
        <dbReference type="SAM" id="SignalP"/>
    </source>
</evidence>
<dbReference type="PANTHER" id="PTHR33474:SF2">
    <property type="entry name" value="TRANSMEMBRANE PROTEIN"/>
    <property type="match status" value="1"/>
</dbReference>
<proteinExistence type="predicted"/>